<sequence>MLKSYIFLKNNKKLLCDAATFSIIRLSSSTSTSAAQTSDSTTVNIQKPKIFIPTKFELDGKRYTPDNTYNISPAVTKLFPRRLLTESGNPLNLIKQRIINHMHALHRRKGNRSPVFTVAENQSRVVSIFENFDSLLTPMDHVSRRPSDTYYVNKEYCLRAHTSAHQFSLLKQGFDAFLVFGDVYRRDEIDRTHFPCFHQVEGVRIYSEEELFGIQLQSDQSIKMFENGERNAEKQATHSSDTVKVLELTLKSTLEDLCRALFGKNAEMRWIDAYFPFTHPSYELEVFYNDKWLEVLGCGIMEQQLLESSGAGDKVGWAFGLGLERLAMVLYEIPDIRLFWTKDSGFLNQFNGCKPEDTVKYKPISSHPQLYMDISFWLPAGITVDEMKANAMDLIRSVGGDLVEQVSIVDEFFHKKKGCHSQCYRIVYRCNDRALTKEEVNEIHKEIEKQFAETHGVQIR</sequence>
<proteinExistence type="predicted"/>
<organism evidence="1 2">
    <name type="scientific">Panagrolaimus sp. PS1159</name>
    <dbReference type="NCBI Taxonomy" id="55785"/>
    <lineage>
        <taxon>Eukaryota</taxon>
        <taxon>Metazoa</taxon>
        <taxon>Ecdysozoa</taxon>
        <taxon>Nematoda</taxon>
        <taxon>Chromadorea</taxon>
        <taxon>Rhabditida</taxon>
        <taxon>Tylenchina</taxon>
        <taxon>Panagrolaimomorpha</taxon>
        <taxon>Panagrolaimoidea</taxon>
        <taxon>Panagrolaimidae</taxon>
        <taxon>Panagrolaimus</taxon>
    </lineage>
</organism>
<evidence type="ECO:0000313" key="1">
    <source>
        <dbReference type="Proteomes" id="UP000887580"/>
    </source>
</evidence>
<reference evidence="2" key="1">
    <citation type="submission" date="2022-11" db="UniProtKB">
        <authorList>
            <consortium name="WormBaseParasite"/>
        </authorList>
    </citation>
    <scope>IDENTIFICATION</scope>
</reference>
<name>A0AC35EVB9_9BILA</name>
<protein>
    <submittedName>
        <fullName evidence="2">Phenylalanine--tRNA ligase</fullName>
    </submittedName>
</protein>
<accession>A0AC35EVB9</accession>
<dbReference type="Proteomes" id="UP000887580">
    <property type="component" value="Unplaced"/>
</dbReference>
<evidence type="ECO:0000313" key="2">
    <source>
        <dbReference type="WBParaSite" id="PS1159_v2.g11066.t2"/>
    </source>
</evidence>
<dbReference type="WBParaSite" id="PS1159_v2.g11066.t2">
    <property type="protein sequence ID" value="PS1159_v2.g11066.t2"/>
    <property type="gene ID" value="PS1159_v2.g11066"/>
</dbReference>